<organism evidence="2 3">
    <name type="scientific">Streptomyces anandii</name>
    <dbReference type="NCBI Taxonomy" id="285454"/>
    <lineage>
        <taxon>Bacteria</taxon>
        <taxon>Bacillati</taxon>
        <taxon>Actinomycetota</taxon>
        <taxon>Actinomycetes</taxon>
        <taxon>Kitasatosporales</taxon>
        <taxon>Streptomycetaceae</taxon>
        <taxon>Streptomyces</taxon>
    </lineage>
</organism>
<feature type="signal peptide" evidence="1">
    <location>
        <begin position="1"/>
        <end position="25"/>
    </location>
</feature>
<name>A0ABW6H7T7_9ACTN</name>
<reference evidence="2 3" key="1">
    <citation type="submission" date="2024-09" db="EMBL/GenBank/DDBJ databases">
        <title>The Natural Products Discovery Center: Release of the First 8490 Sequenced Strains for Exploring Actinobacteria Biosynthetic Diversity.</title>
        <authorList>
            <person name="Kalkreuter E."/>
            <person name="Kautsar S.A."/>
            <person name="Yang D."/>
            <person name="Bader C.D."/>
            <person name="Teijaro C.N."/>
            <person name="Fluegel L."/>
            <person name="Davis C.M."/>
            <person name="Simpson J.R."/>
            <person name="Lauterbach L."/>
            <person name="Steele A.D."/>
            <person name="Gui C."/>
            <person name="Meng S."/>
            <person name="Li G."/>
            <person name="Viehrig K."/>
            <person name="Ye F."/>
            <person name="Su P."/>
            <person name="Kiefer A.F."/>
            <person name="Nichols A."/>
            <person name="Cepeda A.J."/>
            <person name="Yan W."/>
            <person name="Fan B."/>
            <person name="Jiang Y."/>
            <person name="Adhikari A."/>
            <person name="Zheng C.-J."/>
            <person name="Schuster L."/>
            <person name="Cowan T.M."/>
            <person name="Smanski M.J."/>
            <person name="Chevrette M.G."/>
            <person name="De Carvalho L.P.S."/>
            <person name="Shen B."/>
        </authorList>
    </citation>
    <scope>NUCLEOTIDE SEQUENCE [LARGE SCALE GENOMIC DNA]</scope>
    <source>
        <strain evidence="2 3">NPDC059500</strain>
    </source>
</reference>
<keyword evidence="1" id="KW-0732">Signal</keyword>
<keyword evidence="3" id="KW-1185">Reference proteome</keyword>
<protein>
    <recommendedName>
        <fullName evidence="4">Secreted protein</fullName>
    </recommendedName>
</protein>
<evidence type="ECO:0000313" key="2">
    <source>
        <dbReference type="EMBL" id="MFE1752588.1"/>
    </source>
</evidence>
<accession>A0ABW6H7T7</accession>
<comment type="caution">
    <text evidence="2">The sequence shown here is derived from an EMBL/GenBank/DDBJ whole genome shotgun (WGS) entry which is preliminary data.</text>
</comment>
<dbReference type="Proteomes" id="UP001599756">
    <property type="component" value="Unassembled WGS sequence"/>
</dbReference>
<evidence type="ECO:0000256" key="1">
    <source>
        <dbReference type="SAM" id="SignalP"/>
    </source>
</evidence>
<sequence length="78" mass="7749">MKKLARAAVMVMAGGVGLVGTAAHACDYGNDGPSGNRQFVRCGQTLDGGLAFAPVTGAVTGDSHENIGNSCAVVGTLR</sequence>
<gene>
    <name evidence="2" type="ORF">ACFW88_18930</name>
</gene>
<dbReference type="EMBL" id="JBHYTS010000027">
    <property type="protein sequence ID" value="MFE1752588.1"/>
    <property type="molecule type" value="Genomic_DNA"/>
</dbReference>
<feature type="chain" id="PRO_5046126889" description="Secreted protein" evidence="1">
    <location>
        <begin position="26"/>
        <end position="78"/>
    </location>
</feature>
<proteinExistence type="predicted"/>
<evidence type="ECO:0008006" key="4">
    <source>
        <dbReference type="Google" id="ProtNLM"/>
    </source>
</evidence>
<dbReference type="RefSeq" id="WP_189704805.1">
    <property type="nucleotide sequence ID" value="NZ_JBHYTS010000027.1"/>
</dbReference>
<evidence type="ECO:0000313" key="3">
    <source>
        <dbReference type="Proteomes" id="UP001599756"/>
    </source>
</evidence>